<keyword evidence="6" id="KW-1133">Transmembrane helix</keyword>
<dbReference type="EC" id="2.7.13.3" evidence="2"/>
<feature type="transmembrane region" description="Helical" evidence="6">
    <location>
        <begin position="147"/>
        <end position="167"/>
    </location>
</feature>
<dbReference type="InterPro" id="IPR050428">
    <property type="entry name" value="TCS_sensor_his_kinase"/>
</dbReference>
<dbReference type="InterPro" id="IPR005467">
    <property type="entry name" value="His_kinase_dom"/>
</dbReference>
<dbReference type="PROSITE" id="PS50109">
    <property type="entry name" value="HIS_KIN"/>
    <property type="match status" value="1"/>
</dbReference>
<dbReference type="Pfam" id="PF00512">
    <property type="entry name" value="HisKA"/>
    <property type="match status" value="1"/>
</dbReference>
<name>A0A5B8RAF3_9ZZZZ</name>
<feature type="transmembrane region" description="Helical" evidence="6">
    <location>
        <begin position="6"/>
        <end position="29"/>
    </location>
</feature>
<evidence type="ECO:0000313" key="8">
    <source>
        <dbReference type="EMBL" id="QEA04382.1"/>
    </source>
</evidence>
<evidence type="ECO:0000256" key="5">
    <source>
        <dbReference type="ARBA" id="ARBA00022777"/>
    </source>
</evidence>
<dbReference type="GO" id="GO:0000155">
    <property type="term" value="F:phosphorelay sensor kinase activity"/>
    <property type="evidence" value="ECO:0007669"/>
    <property type="project" value="InterPro"/>
</dbReference>
<evidence type="ECO:0000256" key="6">
    <source>
        <dbReference type="SAM" id="Phobius"/>
    </source>
</evidence>
<feature type="domain" description="Histidine kinase" evidence="7">
    <location>
        <begin position="228"/>
        <end position="404"/>
    </location>
</feature>
<evidence type="ECO:0000256" key="2">
    <source>
        <dbReference type="ARBA" id="ARBA00012438"/>
    </source>
</evidence>
<dbReference type="EMBL" id="MN079083">
    <property type="protein sequence ID" value="QEA04382.1"/>
    <property type="molecule type" value="Genomic_DNA"/>
</dbReference>
<evidence type="ECO:0000256" key="1">
    <source>
        <dbReference type="ARBA" id="ARBA00000085"/>
    </source>
</evidence>
<gene>
    <name evidence="8" type="ORF">KBTEX_00690</name>
</gene>
<dbReference type="InterPro" id="IPR003661">
    <property type="entry name" value="HisK_dim/P_dom"/>
</dbReference>
<dbReference type="InterPro" id="IPR036097">
    <property type="entry name" value="HisK_dim/P_sf"/>
</dbReference>
<evidence type="ECO:0000256" key="4">
    <source>
        <dbReference type="ARBA" id="ARBA00022679"/>
    </source>
</evidence>
<evidence type="ECO:0000259" key="7">
    <source>
        <dbReference type="PROSITE" id="PS50109"/>
    </source>
</evidence>
<dbReference type="CDD" id="cd00082">
    <property type="entry name" value="HisKA"/>
    <property type="match status" value="1"/>
</dbReference>
<reference evidence="8" key="1">
    <citation type="submission" date="2019-06" db="EMBL/GenBank/DDBJ databases">
        <authorList>
            <person name="Murdoch R.W."/>
            <person name="Fathepure B."/>
        </authorList>
    </citation>
    <scope>NUCLEOTIDE SEQUENCE</scope>
</reference>
<dbReference type="SUPFAM" id="SSF55874">
    <property type="entry name" value="ATPase domain of HSP90 chaperone/DNA topoisomerase II/histidine kinase"/>
    <property type="match status" value="1"/>
</dbReference>
<keyword evidence="5" id="KW-0418">Kinase</keyword>
<keyword evidence="4" id="KW-0808">Transferase</keyword>
<dbReference type="SUPFAM" id="SSF47384">
    <property type="entry name" value="Homodimeric domain of signal transducing histidine kinase"/>
    <property type="match status" value="1"/>
</dbReference>
<dbReference type="Gene3D" id="3.30.565.10">
    <property type="entry name" value="Histidine kinase-like ATPase, C-terminal domain"/>
    <property type="match status" value="1"/>
</dbReference>
<dbReference type="AlphaFoldDB" id="A0A5B8RAF3"/>
<accession>A0A5B8RAF3</accession>
<dbReference type="Gene3D" id="1.10.287.130">
    <property type="match status" value="1"/>
</dbReference>
<keyword evidence="6" id="KW-0472">Membrane</keyword>
<keyword evidence="3" id="KW-0597">Phosphoprotein</keyword>
<proteinExistence type="predicted"/>
<dbReference type="PANTHER" id="PTHR45436">
    <property type="entry name" value="SENSOR HISTIDINE KINASE YKOH"/>
    <property type="match status" value="1"/>
</dbReference>
<keyword evidence="6" id="KW-0812">Transmembrane</keyword>
<organism evidence="8">
    <name type="scientific">uncultured organism</name>
    <dbReference type="NCBI Taxonomy" id="155900"/>
    <lineage>
        <taxon>unclassified sequences</taxon>
        <taxon>environmental samples</taxon>
    </lineage>
</organism>
<sequence>MKRPISLKWFVAVVFLGLGGLLVIGYSLLSAQFFKRGMDNMVAAQMERVARDYVSGGTTGPGEIAGYRIARRWDDVPAATRTTFGHPPAEADVLRIHDDARWFQPPQFVRFLMRVPVGEETVFVSHTVSPETASALVARNAEANLRLLLGISIASALVLAGVILLVLHRVSRPVAALGAWARDLNARRLREPPPDFSYPELNELAALIRGSLSSVHEALEREHRFLRHTSHELRTPISVIRSNIELMHRLQEQLGGPADPRQAQVIERIDRASQTMKQLTEVLLWLSRVDESPPAARHLRLDELLRQITGELAYLLTDKPVTVALATEPYTVHVPEGPARIVLGNLVRNAFQHTWDGQVHIRQRGDRVLIVNPRPVDGAGGNDGDELGFGLGLQLTARLTSRLGWAYRNRARRHHRVVRLRFGTAGNTIERPRSG</sequence>
<dbReference type="InterPro" id="IPR036890">
    <property type="entry name" value="HATPase_C_sf"/>
</dbReference>
<protein>
    <recommendedName>
        <fullName evidence="2">histidine kinase</fullName>
        <ecNumber evidence="2">2.7.13.3</ecNumber>
    </recommendedName>
</protein>
<evidence type="ECO:0000256" key="3">
    <source>
        <dbReference type="ARBA" id="ARBA00022553"/>
    </source>
</evidence>
<dbReference type="SMART" id="SM00388">
    <property type="entry name" value="HisKA"/>
    <property type="match status" value="1"/>
</dbReference>
<comment type="catalytic activity">
    <reaction evidence="1">
        <text>ATP + protein L-histidine = ADP + protein N-phospho-L-histidine.</text>
        <dbReference type="EC" id="2.7.13.3"/>
    </reaction>
</comment>
<dbReference type="PANTHER" id="PTHR45436:SF5">
    <property type="entry name" value="SENSOR HISTIDINE KINASE TRCS"/>
    <property type="match status" value="1"/>
</dbReference>